<comment type="caution">
    <text evidence="2">The sequence shown here is derived from an EMBL/GenBank/DDBJ whole genome shotgun (WGS) entry which is preliminary data.</text>
</comment>
<dbReference type="Proteomes" id="UP000324748">
    <property type="component" value="Unassembled WGS sequence"/>
</dbReference>
<evidence type="ECO:0000256" key="1">
    <source>
        <dbReference type="SAM" id="MobiDB-lite"/>
    </source>
</evidence>
<dbReference type="AlphaFoldDB" id="A0A5B0PDU3"/>
<proteinExistence type="predicted"/>
<dbReference type="EMBL" id="VDEP01000341">
    <property type="protein sequence ID" value="KAA1100355.1"/>
    <property type="molecule type" value="Genomic_DNA"/>
</dbReference>
<reference evidence="4 5" key="1">
    <citation type="submission" date="2019-05" db="EMBL/GenBank/DDBJ databases">
        <title>Emergence of the Ug99 lineage of the wheat stem rust pathogen through somatic hybridization.</title>
        <authorList>
            <person name="Li F."/>
            <person name="Upadhyaya N.M."/>
            <person name="Sperschneider J."/>
            <person name="Matny O."/>
            <person name="Nguyen-Phuc H."/>
            <person name="Mago R."/>
            <person name="Raley C."/>
            <person name="Miller M.E."/>
            <person name="Silverstein K.A.T."/>
            <person name="Henningsen E."/>
            <person name="Hirsch C.D."/>
            <person name="Visser B."/>
            <person name="Pretorius Z.A."/>
            <person name="Steffenson B.J."/>
            <person name="Schwessinger B."/>
            <person name="Dodds P.N."/>
            <person name="Figueroa M."/>
        </authorList>
    </citation>
    <scope>NUCLEOTIDE SEQUENCE [LARGE SCALE GENOMIC DNA]</scope>
    <source>
        <strain evidence="2">21-0</strain>
        <strain evidence="3 5">Ug99</strain>
    </source>
</reference>
<keyword evidence="4" id="KW-1185">Reference proteome</keyword>
<sequence length="210" mass="24555">MHDHREGQLDSLRDRSEDVVMDIDENCQHRPPPAETVLEPDARDEAERLPSAMNQNDPRNLSPDLQHRLEKLFAERADQVERKMTTRLQEFQLCMLHRIHDRIQSLIPTVQRRAAICFGTMCFKANGPEETMFDATLGHNHQFIAHIVHKLLGDQHQDRLEHYRCKIGSHVITLNDDYYNRLESYLTNLRNRYLSSNNMSSDPPTSREGM</sequence>
<evidence type="ECO:0000313" key="2">
    <source>
        <dbReference type="EMBL" id="KAA1098518.1"/>
    </source>
</evidence>
<evidence type="ECO:0000313" key="5">
    <source>
        <dbReference type="Proteomes" id="UP000325313"/>
    </source>
</evidence>
<feature type="region of interest" description="Disordered" evidence="1">
    <location>
        <begin position="1"/>
        <end position="62"/>
    </location>
</feature>
<name>A0A5B0PDU3_PUCGR</name>
<organism evidence="2 4">
    <name type="scientific">Puccinia graminis f. sp. tritici</name>
    <dbReference type="NCBI Taxonomy" id="56615"/>
    <lineage>
        <taxon>Eukaryota</taxon>
        <taxon>Fungi</taxon>
        <taxon>Dikarya</taxon>
        <taxon>Basidiomycota</taxon>
        <taxon>Pucciniomycotina</taxon>
        <taxon>Pucciniomycetes</taxon>
        <taxon>Pucciniales</taxon>
        <taxon>Pucciniaceae</taxon>
        <taxon>Puccinia</taxon>
    </lineage>
</organism>
<evidence type="ECO:0000313" key="3">
    <source>
        <dbReference type="EMBL" id="KAA1100355.1"/>
    </source>
</evidence>
<evidence type="ECO:0000313" key="4">
    <source>
        <dbReference type="Proteomes" id="UP000324748"/>
    </source>
</evidence>
<protein>
    <submittedName>
        <fullName evidence="2">Uncharacterized protein</fullName>
    </submittedName>
</protein>
<dbReference type="EMBL" id="VSWC01000066">
    <property type="protein sequence ID" value="KAA1098518.1"/>
    <property type="molecule type" value="Genomic_DNA"/>
</dbReference>
<accession>A0A5B0PDU3</accession>
<dbReference type="Proteomes" id="UP000325313">
    <property type="component" value="Unassembled WGS sequence"/>
</dbReference>
<gene>
    <name evidence="2" type="ORF">PGT21_036129</name>
    <name evidence="3" type="ORF">PGTUg99_021837</name>
</gene>
<feature type="compositionally biased region" description="Basic and acidic residues" evidence="1">
    <location>
        <begin position="1"/>
        <end position="18"/>
    </location>
</feature>